<reference evidence="1 2" key="1">
    <citation type="journal article" date="2015" name="Sci. Rep.">
        <title>The power of single molecule real-time sequencing technology in the de novo assembly of a eukaryotic genome.</title>
        <authorList>
            <person name="Sakai H."/>
            <person name="Naito K."/>
            <person name="Ogiso-Tanaka E."/>
            <person name="Takahashi Y."/>
            <person name="Iseki K."/>
            <person name="Muto C."/>
            <person name="Satou K."/>
            <person name="Teruya K."/>
            <person name="Shiroma A."/>
            <person name="Shimoji M."/>
            <person name="Hirano T."/>
            <person name="Itoh T."/>
            <person name="Kaga A."/>
            <person name="Tomooka N."/>
        </authorList>
    </citation>
    <scope>NUCLEOTIDE SEQUENCE [LARGE SCALE GENOMIC DNA]</scope>
    <source>
        <strain evidence="2">cv. Shumari</strain>
    </source>
</reference>
<dbReference type="Proteomes" id="UP000291084">
    <property type="component" value="Chromosome 11"/>
</dbReference>
<evidence type="ECO:0000313" key="2">
    <source>
        <dbReference type="Proteomes" id="UP000291084"/>
    </source>
</evidence>
<accession>A0A0S3T9A3</accession>
<name>A0A0S3T9A3_PHAAN</name>
<evidence type="ECO:0000313" key="1">
    <source>
        <dbReference type="EMBL" id="BAU01389.1"/>
    </source>
</evidence>
<sequence length="88" mass="10402">MHNRNRSFCSFQHSLFLHPIQSLNYPLQSTNEPIFSNQLLSQSQNELSSNAVSKIRGWNWRIQALSTVNSKYVQHIFFLHLVRFNPTR</sequence>
<proteinExistence type="predicted"/>
<organism evidence="1 2">
    <name type="scientific">Vigna angularis var. angularis</name>
    <dbReference type="NCBI Taxonomy" id="157739"/>
    <lineage>
        <taxon>Eukaryota</taxon>
        <taxon>Viridiplantae</taxon>
        <taxon>Streptophyta</taxon>
        <taxon>Embryophyta</taxon>
        <taxon>Tracheophyta</taxon>
        <taxon>Spermatophyta</taxon>
        <taxon>Magnoliopsida</taxon>
        <taxon>eudicotyledons</taxon>
        <taxon>Gunneridae</taxon>
        <taxon>Pentapetalae</taxon>
        <taxon>rosids</taxon>
        <taxon>fabids</taxon>
        <taxon>Fabales</taxon>
        <taxon>Fabaceae</taxon>
        <taxon>Papilionoideae</taxon>
        <taxon>50 kb inversion clade</taxon>
        <taxon>NPAAA clade</taxon>
        <taxon>indigoferoid/millettioid clade</taxon>
        <taxon>Phaseoleae</taxon>
        <taxon>Vigna</taxon>
    </lineage>
</organism>
<gene>
    <name evidence="1" type="primary">Vigan.11G061200</name>
    <name evidence="1" type="ORF">VIGAN_11061200</name>
</gene>
<dbReference type="AlphaFoldDB" id="A0A0S3T9A3"/>
<dbReference type="EMBL" id="AP015044">
    <property type="protein sequence ID" value="BAU01389.1"/>
    <property type="molecule type" value="Genomic_DNA"/>
</dbReference>
<keyword evidence="2" id="KW-1185">Reference proteome</keyword>
<protein>
    <submittedName>
        <fullName evidence="1">Uncharacterized protein</fullName>
    </submittedName>
</protein>